<dbReference type="EMBL" id="QFOT01000028">
    <property type="protein sequence ID" value="PZP56361.1"/>
    <property type="molecule type" value="Genomic_DNA"/>
</dbReference>
<protein>
    <submittedName>
        <fullName evidence="4">RND transporter</fullName>
    </submittedName>
</protein>
<dbReference type="GO" id="GO:0015562">
    <property type="term" value="F:efflux transmembrane transporter activity"/>
    <property type="evidence" value="ECO:0007669"/>
    <property type="project" value="InterPro"/>
</dbReference>
<dbReference type="Proteomes" id="UP000249557">
    <property type="component" value="Unassembled WGS sequence"/>
</dbReference>
<name>A0A2W5FK88_9BACT</name>
<proteinExistence type="inferred from homology"/>
<dbReference type="PANTHER" id="PTHR30203">
    <property type="entry name" value="OUTER MEMBRANE CATION EFFLUX PROTEIN"/>
    <property type="match status" value="1"/>
</dbReference>
<feature type="chain" id="PRO_5039734915" evidence="2">
    <location>
        <begin position="26"/>
        <end position="465"/>
    </location>
</feature>
<gene>
    <name evidence="4" type="ORF">DI586_03920</name>
    <name evidence="3" type="ORF">DI626_02350</name>
</gene>
<dbReference type="PROSITE" id="PS51257">
    <property type="entry name" value="PROKAR_LIPOPROTEIN"/>
    <property type="match status" value="1"/>
</dbReference>
<dbReference type="AlphaFoldDB" id="A0A2W5FK88"/>
<dbReference type="EMBL" id="QFNK01000026">
    <property type="protein sequence ID" value="PZO88161.1"/>
    <property type="molecule type" value="Genomic_DNA"/>
</dbReference>
<evidence type="ECO:0000256" key="2">
    <source>
        <dbReference type="RuleBase" id="RU362097"/>
    </source>
</evidence>
<dbReference type="NCBIfam" id="TIGR01845">
    <property type="entry name" value="outer_NodT"/>
    <property type="match status" value="1"/>
</dbReference>
<comment type="subcellular location">
    <subcellularLocation>
        <location evidence="2">Cell membrane</location>
        <topology evidence="2">Lipid-anchor</topology>
    </subcellularLocation>
</comment>
<sequence length="465" mass="49719">MMHKSGFFMASAATLCFILASCSLAPDMRKPSTPLPENWQLSGQNSQEQSGTWWDAYNDEKLNALIAEALAYNSDIQLASARVEEARAIAGSARANRMPNVTAGGAASRGDVNLDGLPSSGATDGFAVGGLLSYEIDLWGRLANADKAAREQLLAEEASARAVVLGVSAETASNYFATGALNEQIAITQKTIKTRKGAYDLEKKRLDRGDVDSLIVRQAEAELTSAQARLPALEQQRELRLSSLSVLLGKTPKQIMESEVFAGANKTILPDLPSLPQAEAGDVIAARPDIIAAEHRLTAANANIGVAKAAYLPRLSVSGLLGVATGDWDALFDGGSKSWNMGANATVPLLDFGRARAQVDAASAREKQAYIGYEKTVRVAFREIKDALVTREKTVEKSTILDKRVAVLRESASLARKRFDAGYSGYIDVLDAERSLFDSEIAKIEAKQQKLQSSIDLSKALGGGI</sequence>
<evidence type="ECO:0000313" key="4">
    <source>
        <dbReference type="EMBL" id="PZP56361.1"/>
    </source>
</evidence>
<keyword evidence="2" id="KW-1134">Transmembrane beta strand</keyword>
<keyword evidence="2" id="KW-0812">Transmembrane</keyword>
<keyword evidence="2" id="KW-0732">Signal</keyword>
<comment type="caution">
    <text evidence="4">The sequence shown here is derived from an EMBL/GenBank/DDBJ whole genome shotgun (WGS) entry which is preliminary data.</text>
</comment>
<dbReference type="Gene3D" id="2.20.200.10">
    <property type="entry name" value="Outer membrane efflux proteins (OEP)"/>
    <property type="match status" value="1"/>
</dbReference>
<feature type="signal peptide" evidence="2">
    <location>
        <begin position="1"/>
        <end position="25"/>
    </location>
</feature>
<dbReference type="InterPro" id="IPR003423">
    <property type="entry name" value="OMP_efflux"/>
</dbReference>
<comment type="similarity">
    <text evidence="1 2">Belongs to the outer membrane factor (OMF) (TC 1.B.17) family.</text>
</comment>
<dbReference type="InterPro" id="IPR010131">
    <property type="entry name" value="MdtP/NodT-like"/>
</dbReference>
<evidence type="ECO:0000313" key="3">
    <source>
        <dbReference type="EMBL" id="PZO88161.1"/>
    </source>
</evidence>
<evidence type="ECO:0000256" key="1">
    <source>
        <dbReference type="ARBA" id="ARBA00007613"/>
    </source>
</evidence>
<keyword evidence="2" id="KW-0449">Lipoprotein</keyword>
<dbReference type="Pfam" id="PF02321">
    <property type="entry name" value="OEP"/>
    <property type="match status" value="2"/>
</dbReference>
<keyword evidence="2" id="KW-0564">Palmitate</keyword>
<dbReference type="GO" id="GO:0005886">
    <property type="term" value="C:plasma membrane"/>
    <property type="evidence" value="ECO:0007669"/>
    <property type="project" value="UniProtKB-SubCell"/>
</dbReference>
<keyword evidence="2" id="KW-0472">Membrane</keyword>
<reference evidence="5 6" key="1">
    <citation type="submission" date="2017-08" db="EMBL/GenBank/DDBJ databases">
        <title>Infants hospitalized years apart are colonized by the same room-sourced microbial strains.</title>
        <authorList>
            <person name="Brooks B."/>
            <person name="Olm M.R."/>
            <person name="Firek B.A."/>
            <person name="Baker R."/>
            <person name="Thomas B.C."/>
            <person name="Morowitz M.J."/>
            <person name="Banfield J.F."/>
        </authorList>
    </citation>
    <scope>NUCLEOTIDE SEQUENCE [LARGE SCALE GENOMIC DNA]</scope>
    <source>
        <strain evidence="4">S2_006_000_R2_64</strain>
        <strain evidence="3">S2_018_000_R2_104</strain>
    </source>
</reference>
<evidence type="ECO:0000313" key="6">
    <source>
        <dbReference type="Proteomes" id="UP000249739"/>
    </source>
</evidence>
<organism evidence="4 6">
    <name type="scientific">Micavibrio aeruginosavorus</name>
    <dbReference type="NCBI Taxonomy" id="349221"/>
    <lineage>
        <taxon>Bacteria</taxon>
        <taxon>Pseudomonadati</taxon>
        <taxon>Bdellovibrionota</taxon>
        <taxon>Bdellovibrionia</taxon>
        <taxon>Bdellovibrionales</taxon>
        <taxon>Pseudobdellovibrionaceae</taxon>
        <taxon>Micavibrio</taxon>
    </lineage>
</organism>
<dbReference type="Gene3D" id="1.20.1600.10">
    <property type="entry name" value="Outer membrane efflux proteins (OEP)"/>
    <property type="match status" value="1"/>
</dbReference>
<dbReference type="SUPFAM" id="SSF56954">
    <property type="entry name" value="Outer membrane efflux proteins (OEP)"/>
    <property type="match status" value="1"/>
</dbReference>
<dbReference type="Proteomes" id="UP000249739">
    <property type="component" value="Unassembled WGS sequence"/>
</dbReference>
<evidence type="ECO:0000313" key="5">
    <source>
        <dbReference type="Proteomes" id="UP000249557"/>
    </source>
</evidence>
<accession>A0A2W5FK88</accession>